<feature type="transmembrane region" description="Helical" evidence="6">
    <location>
        <begin position="191"/>
        <end position="211"/>
    </location>
</feature>
<accession>A0ABP8IYE2</accession>
<feature type="transmembrane region" description="Helical" evidence="6">
    <location>
        <begin position="404"/>
        <end position="425"/>
    </location>
</feature>
<keyword evidence="8" id="KW-1185">Reference proteome</keyword>
<name>A0ABP8IYE2_9BACT</name>
<feature type="transmembrane region" description="Helical" evidence="6">
    <location>
        <begin position="217"/>
        <end position="237"/>
    </location>
</feature>
<feature type="transmembrane region" description="Helical" evidence="6">
    <location>
        <begin position="249"/>
        <end position="274"/>
    </location>
</feature>
<keyword evidence="2 6" id="KW-1003">Cell membrane</keyword>
<keyword evidence="5 6" id="KW-0472">Membrane</keyword>
<comment type="function">
    <text evidence="6">Na(+)/H(+) antiporter that extrudes sodium in exchange for external protons.</text>
</comment>
<dbReference type="PANTHER" id="PTHR30341:SF0">
    <property type="entry name" value="NA(+)_H(+) ANTIPORTER NHAA"/>
    <property type="match status" value="1"/>
</dbReference>
<feature type="transmembrane region" description="Helical" evidence="6">
    <location>
        <begin position="134"/>
        <end position="152"/>
    </location>
</feature>
<gene>
    <name evidence="7" type="primary">nhaA_1</name>
    <name evidence="6" type="synonym">nhaA</name>
    <name evidence="7" type="ORF">GCM10023186_17710</name>
</gene>
<feature type="transmembrane region" description="Helical" evidence="6">
    <location>
        <begin position="47"/>
        <end position="66"/>
    </location>
</feature>
<keyword evidence="6" id="KW-0050">Antiport</keyword>
<dbReference type="EMBL" id="BAABHA010000003">
    <property type="protein sequence ID" value="GAA4379867.1"/>
    <property type="molecule type" value="Genomic_DNA"/>
</dbReference>
<evidence type="ECO:0000256" key="1">
    <source>
        <dbReference type="ARBA" id="ARBA00004429"/>
    </source>
</evidence>
<dbReference type="Proteomes" id="UP001500454">
    <property type="component" value="Unassembled WGS sequence"/>
</dbReference>
<evidence type="ECO:0000313" key="8">
    <source>
        <dbReference type="Proteomes" id="UP001500454"/>
    </source>
</evidence>
<evidence type="ECO:0000256" key="2">
    <source>
        <dbReference type="ARBA" id="ARBA00022475"/>
    </source>
</evidence>
<keyword evidence="4 6" id="KW-1133">Transmembrane helix</keyword>
<proteinExistence type="inferred from homology"/>
<comment type="subcellular location">
    <subcellularLocation>
        <location evidence="1">Cell inner membrane</location>
        <topology evidence="1">Multi-pass membrane protein</topology>
    </subcellularLocation>
    <subcellularLocation>
        <location evidence="6">Cell membrane</location>
        <topology evidence="6">Multi-pass membrane protein</topology>
    </subcellularLocation>
</comment>
<comment type="catalytic activity">
    <reaction evidence="6">
        <text>Na(+)(in) + 2 H(+)(out) = Na(+)(out) + 2 H(+)(in)</text>
        <dbReference type="Rhea" id="RHEA:29251"/>
        <dbReference type="ChEBI" id="CHEBI:15378"/>
        <dbReference type="ChEBI" id="CHEBI:29101"/>
    </reaction>
</comment>
<sequence length="475" mass="50774">MPAFPSVASCLTRVPALVWPPITPLMAVSDIVRPLVRPFTEFFRREAASGIVLMGSAVLALVLANVDWGVARYFPAVWDTHLRVAVGGLVLDHSLLHWINDGLMAVFFLIVGLEIKREVMEGELSSWRQAALPIAGALGGMLVPALLFALFNRGTPTAGGWGIPMATDIAFALAVLQLLGPRVPLALKVFLTALAIVDDLGAVFVIAGFYTTELHLHALYGALGTWGVLLAFNKLGVRSLWAYLPLGAVLWYFMLESGIHATLAGVMLAVAIPFRIPYSRPELLHRVDERLALLRHELHAVDADPRTISEELEYLYLSSSSPAQRLEQQLHTLVAFGIIPLFAFANTSLVIAPAAVRGLLSPLGLGILAGLVVGKPLGIAGLSWLSVRLGWATLPPGVRWRHVWGAGLLGGIGFTMSIFITLLALGEASGGADVAKLAILVASLSAGLLGYALLRMAPDTNQEAIEGKEQVGTRI</sequence>
<evidence type="ECO:0000256" key="4">
    <source>
        <dbReference type="ARBA" id="ARBA00022989"/>
    </source>
</evidence>
<keyword evidence="6" id="KW-0813">Transport</keyword>
<feature type="transmembrane region" description="Helical" evidence="6">
    <location>
        <begin position="158"/>
        <end position="179"/>
    </location>
</feature>
<reference evidence="8" key="1">
    <citation type="journal article" date="2019" name="Int. J. Syst. Evol. Microbiol.">
        <title>The Global Catalogue of Microorganisms (GCM) 10K type strain sequencing project: providing services to taxonomists for standard genome sequencing and annotation.</title>
        <authorList>
            <consortium name="The Broad Institute Genomics Platform"/>
            <consortium name="The Broad Institute Genome Sequencing Center for Infectious Disease"/>
            <person name="Wu L."/>
            <person name="Ma J."/>
        </authorList>
    </citation>
    <scope>NUCLEOTIDE SEQUENCE [LARGE SCALE GENOMIC DNA]</scope>
    <source>
        <strain evidence="8">JCM 17924</strain>
    </source>
</reference>
<dbReference type="Pfam" id="PF06965">
    <property type="entry name" value="Na_H_antiport_1"/>
    <property type="match status" value="1"/>
</dbReference>
<evidence type="ECO:0000313" key="7">
    <source>
        <dbReference type="EMBL" id="GAA4379867.1"/>
    </source>
</evidence>
<dbReference type="PANTHER" id="PTHR30341">
    <property type="entry name" value="SODIUM ION/PROTON ANTIPORTER NHAA-RELATED"/>
    <property type="match status" value="1"/>
</dbReference>
<dbReference type="Gene3D" id="1.20.1530.10">
    <property type="entry name" value="Na+/H+ antiporter like domain"/>
    <property type="match status" value="1"/>
</dbReference>
<dbReference type="InterPro" id="IPR004670">
    <property type="entry name" value="NhaA"/>
</dbReference>
<dbReference type="InterPro" id="IPR023171">
    <property type="entry name" value="Na/H_antiporter_dom_sf"/>
</dbReference>
<evidence type="ECO:0000256" key="6">
    <source>
        <dbReference type="HAMAP-Rule" id="MF_01844"/>
    </source>
</evidence>
<feature type="transmembrane region" description="Helical" evidence="6">
    <location>
        <begin position="363"/>
        <end position="384"/>
    </location>
</feature>
<keyword evidence="6" id="KW-0406">Ion transport</keyword>
<comment type="caution">
    <text evidence="7">The sequence shown here is derived from an EMBL/GenBank/DDBJ whole genome shotgun (WGS) entry which is preliminary data.</text>
</comment>
<dbReference type="NCBIfam" id="TIGR00773">
    <property type="entry name" value="NhaA"/>
    <property type="match status" value="1"/>
</dbReference>
<evidence type="ECO:0000256" key="3">
    <source>
        <dbReference type="ARBA" id="ARBA00022692"/>
    </source>
</evidence>
<comment type="similarity">
    <text evidence="6">Belongs to the NhaA Na(+)/H(+) (TC 2.A.33) antiporter family.</text>
</comment>
<feature type="transmembrane region" description="Helical" evidence="6">
    <location>
        <begin position="437"/>
        <end position="454"/>
    </location>
</feature>
<organism evidence="7 8">
    <name type="scientific">Hymenobacter koreensis</name>
    <dbReference type="NCBI Taxonomy" id="1084523"/>
    <lineage>
        <taxon>Bacteria</taxon>
        <taxon>Pseudomonadati</taxon>
        <taxon>Bacteroidota</taxon>
        <taxon>Cytophagia</taxon>
        <taxon>Cytophagales</taxon>
        <taxon>Hymenobacteraceae</taxon>
        <taxon>Hymenobacter</taxon>
    </lineage>
</organism>
<feature type="transmembrane region" description="Helical" evidence="6">
    <location>
        <begin position="333"/>
        <end position="356"/>
    </location>
</feature>
<keyword evidence="3 6" id="KW-0812">Transmembrane</keyword>
<protein>
    <recommendedName>
        <fullName evidence="6">Na(+)/H(+) antiporter NhaA</fullName>
    </recommendedName>
    <alternativeName>
        <fullName evidence="6">Sodium/proton antiporter NhaA</fullName>
    </alternativeName>
</protein>
<evidence type="ECO:0000256" key="5">
    <source>
        <dbReference type="ARBA" id="ARBA00023136"/>
    </source>
</evidence>
<keyword evidence="6" id="KW-0739">Sodium transport</keyword>
<keyword evidence="6" id="KW-0915">Sodium</keyword>
<dbReference type="HAMAP" id="MF_01844">
    <property type="entry name" value="NhaA"/>
    <property type="match status" value="1"/>
</dbReference>